<dbReference type="AlphaFoldDB" id="A0A2V1P9A5"/>
<evidence type="ECO:0000313" key="1">
    <source>
        <dbReference type="EMBL" id="PWG18374.1"/>
    </source>
</evidence>
<accession>A0A2V1P9A5</accession>
<proteinExistence type="predicted"/>
<gene>
    <name evidence="1" type="ORF">DFK10_00120</name>
</gene>
<name>A0A2V1P9A5_9RHOB</name>
<reference evidence="2" key="1">
    <citation type="submission" date="2018-05" db="EMBL/GenBank/DDBJ databases">
        <authorList>
            <person name="Du Z."/>
            <person name="Wang X."/>
        </authorList>
    </citation>
    <scope>NUCLEOTIDE SEQUENCE [LARGE SCALE GENOMIC DNA]</scope>
    <source>
        <strain evidence="2">WDS4C29</strain>
    </source>
</reference>
<evidence type="ECO:0000313" key="2">
    <source>
        <dbReference type="Proteomes" id="UP000245293"/>
    </source>
</evidence>
<dbReference type="Proteomes" id="UP000245293">
    <property type="component" value="Unassembled WGS sequence"/>
</dbReference>
<dbReference type="RefSeq" id="WP_146193208.1">
    <property type="nucleotide sequence ID" value="NZ_QETF01000001.1"/>
</dbReference>
<organism evidence="1 2">
    <name type="scientific">Salibaculum griseiflavum</name>
    <dbReference type="NCBI Taxonomy" id="1914409"/>
    <lineage>
        <taxon>Bacteria</taxon>
        <taxon>Pseudomonadati</taxon>
        <taxon>Pseudomonadota</taxon>
        <taxon>Alphaproteobacteria</taxon>
        <taxon>Rhodobacterales</taxon>
        <taxon>Roseobacteraceae</taxon>
        <taxon>Salibaculum</taxon>
    </lineage>
</organism>
<protein>
    <submittedName>
        <fullName evidence="1">Uncharacterized protein</fullName>
    </submittedName>
</protein>
<comment type="caution">
    <text evidence="1">The sequence shown here is derived from an EMBL/GenBank/DDBJ whole genome shotgun (WGS) entry which is preliminary data.</text>
</comment>
<dbReference type="EMBL" id="QETF01000001">
    <property type="protein sequence ID" value="PWG18374.1"/>
    <property type="molecule type" value="Genomic_DNA"/>
</dbReference>
<keyword evidence="2" id="KW-1185">Reference proteome</keyword>
<sequence>MEQTHHIPQLSDAAQKALTEAARKDGIDMADLLEQALERELQRRNRRRALIARHRRRTVFPVLEARIG</sequence>